<evidence type="ECO:0000313" key="3">
    <source>
        <dbReference type="Proteomes" id="UP000541421"/>
    </source>
</evidence>
<dbReference type="EMBL" id="JABGBO010000004">
    <property type="protein sequence ID" value="NOL49472.1"/>
    <property type="molecule type" value="Genomic_DNA"/>
</dbReference>
<feature type="domain" description="PD-(D/E)XK endonuclease-like" evidence="1">
    <location>
        <begin position="606"/>
        <end position="867"/>
    </location>
</feature>
<evidence type="ECO:0000313" key="2">
    <source>
        <dbReference type="EMBL" id="NOL49472.1"/>
    </source>
</evidence>
<organism evidence="2 3">
    <name type="scientific">Pelistega europaea</name>
    <dbReference type="NCBI Taxonomy" id="106147"/>
    <lineage>
        <taxon>Bacteria</taxon>
        <taxon>Pseudomonadati</taxon>
        <taxon>Pseudomonadota</taxon>
        <taxon>Betaproteobacteria</taxon>
        <taxon>Burkholderiales</taxon>
        <taxon>Alcaligenaceae</taxon>
        <taxon>Pelistega</taxon>
    </lineage>
</organism>
<dbReference type="SUPFAM" id="SSF52540">
    <property type="entry name" value="P-loop containing nucleoside triphosphate hydrolases"/>
    <property type="match status" value="1"/>
</dbReference>
<evidence type="ECO:0000259" key="1">
    <source>
        <dbReference type="Pfam" id="PF12705"/>
    </source>
</evidence>
<proteinExistence type="predicted"/>
<dbReference type="InterPro" id="IPR027417">
    <property type="entry name" value="P-loop_NTPase"/>
</dbReference>
<protein>
    <recommendedName>
        <fullName evidence="1">PD-(D/E)XK endonuclease-like domain-containing protein</fullName>
    </recommendedName>
</protein>
<dbReference type="InterPro" id="IPR038726">
    <property type="entry name" value="PDDEXK_AddAB-type"/>
</dbReference>
<name>A0A7Y4L9K3_9BURK</name>
<comment type="caution">
    <text evidence="2">The sequence shown here is derived from an EMBL/GenBank/DDBJ whole genome shotgun (WGS) entry which is preliminary data.</text>
</comment>
<dbReference type="RefSeq" id="WP_171588439.1">
    <property type="nucleotide sequence ID" value="NZ_JABGBO010000004.1"/>
</dbReference>
<dbReference type="SUPFAM" id="SSF52980">
    <property type="entry name" value="Restriction endonuclease-like"/>
    <property type="match status" value="1"/>
</dbReference>
<dbReference type="AlphaFoldDB" id="A0A7Y4L9K3"/>
<dbReference type="InterPro" id="IPR011604">
    <property type="entry name" value="PDDEXK-like_dom_sf"/>
</dbReference>
<dbReference type="InterPro" id="IPR019925">
    <property type="entry name" value="DNA_repair_protein_predicted"/>
</dbReference>
<accession>A0A7Y4L9K3</accession>
<sequence length="882" mass="102412">MFKSITFEQLFNLPSLQTLVLTANNRLSVFIKSQYLEYDRKQRKTVSLPDVVPYKAWLMQLGQQMSFYYPNMSLILNETAQQWYWRQTLGQVLSDEQKKSFNISATAAMLSQARHLQNEWDIQVYENERNPEYDVFEQWLEAYQHTLRQQQVWDSADMNDALLDAVQQGCLRVPRWIVLVGFYGWSPYQQKLLQAFMSQGTQVVTLDVQRPQARQISICQAEDAYQEVQGALEWLLHQAENSSYGKPARLALVVPNLQQEAPRLQRIIRRSLRGTVLENHWHMAVGRPLTEWGLVRSIVKWFTLIVAFRQPQGVSVELVGEALLNAEFAFTSVQRDALALWDSQLREFGPTIITLTVFCEHLKKIAPERAETFKQAVETWFTYRRRCADWIQLYRDTLLAFAFPGEQLSSVNYQLCHAFEQALKSFSVLDEMLPSMNAEEALQLFCQHLASRTFQAKRQADVRLDIIGLYELEGGKWDAVWTLGLTDDVLPQRPSPNPYIPIQSQRRVQVTHSTPESEMQWAKQIFDAILCCAPILQLSYPKTNNDVILRPSSLLKPYLVNQKVLQTTPFMAKQNPQMEFIEDKQGLPKQGMMQGGYGLLERQSRNPLWAYAVARLGLKALAAYPETDLTVFVKGNFLHKVMELFYAQLCSQDLLYDDVLVVQTLNQALEQASEIELRNVRSPALRSLIIDRTRELVQRFIAFDRDARRPFDVFARESTYSFDAHGIYLNFKVDRIDKVNDGAWLFIDYKSGKIPTLKECYERWVGRERLIDLQLPLYASVLEVAEHHEVEGVTFASLARGNVFYEGLWQSEQYDGQKPESILPSHDWLNLNQIWQTKIDRLFAELAQGEASNRYYQEDDMDYCEIRPFLRLHAVMEEEGEE</sequence>
<dbReference type="NCBIfam" id="TIGR03623">
    <property type="entry name" value="probable DNA repair protein"/>
    <property type="match status" value="1"/>
</dbReference>
<keyword evidence="3" id="KW-1185">Reference proteome</keyword>
<dbReference type="Pfam" id="PF12705">
    <property type="entry name" value="PDDEXK_1"/>
    <property type="match status" value="1"/>
</dbReference>
<dbReference type="Gene3D" id="3.90.320.10">
    <property type="match status" value="1"/>
</dbReference>
<dbReference type="InterPro" id="IPR011335">
    <property type="entry name" value="Restrct_endonuc-II-like"/>
</dbReference>
<dbReference type="Proteomes" id="UP000541421">
    <property type="component" value="Unassembled WGS sequence"/>
</dbReference>
<reference evidence="2 3" key="1">
    <citation type="submission" date="2020-05" db="EMBL/GenBank/DDBJ databases">
        <authorList>
            <person name="Niu N."/>
        </authorList>
    </citation>
    <scope>NUCLEOTIDE SEQUENCE [LARGE SCALE GENOMIC DNA]</scope>
    <source>
        <strain evidence="2 3">LMG10982</strain>
    </source>
</reference>
<gene>
    <name evidence="2" type="ORF">HKX40_04895</name>
</gene>